<name>A0ABT6X9K9_9BURK</name>
<evidence type="ECO:0000256" key="2">
    <source>
        <dbReference type="ARBA" id="ARBA00022679"/>
    </source>
</evidence>
<dbReference type="Proteomes" id="UP001431902">
    <property type="component" value="Unassembled WGS sequence"/>
</dbReference>
<dbReference type="Gene3D" id="3.30.1110.10">
    <property type="match status" value="1"/>
</dbReference>
<evidence type="ECO:0000256" key="1">
    <source>
        <dbReference type="ARBA" id="ARBA00010688"/>
    </source>
</evidence>
<dbReference type="InterPro" id="IPR011611">
    <property type="entry name" value="PfkB_dom"/>
</dbReference>
<dbReference type="Pfam" id="PF00294">
    <property type="entry name" value="PfkB"/>
    <property type="match status" value="1"/>
</dbReference>
<dbReference type="PROSITE" id="PS00584">
    <property type="entry name" value="PFKB_KINASES_2"/>
    <property type="match status" value="1"/>
</dbReference>
<keyword evidence="6" id="KW-1185">Reference proteome</keyword>
<evidence type="ECO:0000313" key="5">
    <source>
        <dbReference type="EMBL" id="MDI9234822.1"/>
    </source>
</evidence>
<dbReference type="InterPro" id="IPR029056">
    <property type="entry name" value="Ribokinase-like"/>
</dbReference>
<dbReference type="CDD" id="cd01168">
    <property type="entry name" value="adenosine_kinase"/>
    <property type="match status" value="1"/>
</dbReference>
<proteinExistence type="inferred from homology"/>
<dbReference type="PANTHER" id="PTHR43320">
    <property type="entry name" value="SUGAR KINASE"/>
    <property type="match status" value="1"/>
</dbReference>
<reference evidence="5" key="1">
    <citation type="submission" date="2023-05" db="EMBL/GenBank/DDBJ databases">
        <title>Limnohabitans sp. strain HM2-2 Genome sequencing and assembly.</title>
        <authorList>
            <person name="Jung Y."/>
        </authorList>
    </citation>
    <scope>NUCLEOTIDE SEQUENCE</scope>
    <source>
        <strain evidence="5">HM2-2</strain>
    </source>
</reference>
<dbReference type="InterPro" id="IPR052700">
    <property type="entry name" value="Carb_kinase_PfkB-like"/>
</dbReference>
<keyword evidence="2" id="KW-0808">Transferase</keyword>
<dbReference type="RefSeq" id="WP_283225167.1">
    <property type="nucleotide sequence ID" value="NZ_JASGBH010000010.1"/>
</dbReference>
<comment type="caution">
    <text evidence="5">The sequence shown here is derived from an EMBL/GenBank/DDBJ whole genome shotgun (WGS) entry which is preliminary data.</text>
</comment>
<evidence type="ECO:0000313" key="6">
    <source>
        <dbReference type="Proteomes" id="UP001431902"/>
    </source>
</evidence>
<gene>
    <name evidence="5" type="ORF">QLQ16_13370</name>
</gene>
<accession>A0ABT6X9K9</accession>
<sequence length="329" mass="34565">MSHYHLYAIGNALVDTEYEVSDALLQTMGVSKRHMTLIDTAQRAELLGHVQGLHARRTGGGSAGNTVVALAQLGGKAFYSCRVADDELGAFYSQDLQANGVATNLTHTAAQEGQTGSCMVLVTPDAERSMCTFLGATSQLDASALHPQDIAKSKIYYMEGYLAASPTGLEAGVKGRQIAIEHQVQTALTLSDVSMINFCRQGLEAMIGNGLDYLFANEEEAQTWCGTTDLDTIIGQLSQLASTVCLTRGPKGCIVVQGEQRIEVPAVPTKAVDTNGAGDMFAGAFLYGITHGQSPAQAAALANRAAAAVVSQHGNRLTAAQLKSIATQA</sequence>
<dbReference type="GO" id="GO:0016301">
    <property type="term" value="F:kinase activity"/>
    <property type="evidence" value="ECO:0007669"/>
    <property type="project" value="UniProtKB-KW"/>
</dbReference>
<dbReference type="EMBL" id="JASGBH010000010">
    <property type="protein sequence ID" value="MDI9234822.1"/>
    <property type="molecule type" value="Genomic_DNA"/>
</dbReference>
<dbReference type="PANTHER" id="PTHR43320:SF3">
    <property type="entry name" value="CARBOHYDRATE KINASE PFKB DOMAIN-CONTAINING PROTEIN"/>
    <property type="match status" value="1"/>
</dbReference>
<dbReference type="Gene3D" id="3.40.1190.20">
    <property type="match status" value="1"/>
</dbReference>
<dbReference type="InterPro" id="IPR002173">
    <property type="entry name" value="Carboh/pur_kinase_PfkB_CS"/>
</dbReference>
<dbReference type="SUPFAM" id="SSF53613">
    <property type="entry name" value="Ribokinase-like"/>
    <property type="match status" value="1"/>
</dbReference>
<comment type="similarity">
    <text evidence="1">Belongs to the carbohydrate kinase PfkB family.</text>
</comment>
<protein>
    <submittedName>
        <fullName evidence="5">Adenosine kinase</fullName>
    </submittedName>
</protein>
<organism evidence="5 6">
    <name type="scientific">Limnohabitans lacus</name>
    <dbReference type="NCBI Taxonomy" id="3045173"/>
    <lineage>
        <taxon>Bacteria</taxon>
        <taxon>Pseudomonadati</taxon>
        <taxon>Pseudomonadota</taxon>
        <taxon>Betaproteobacteria</taxon>
        <taxon>Burkholderiales</taxon>
        <taxon>Comamonadaceae</taxon>
        <taxon>Limnohabitans</taxon>
    </lineage>
</organism>
<keyword evidence="3 5" id="KW-0418">Kinase</keyword>
<evidence type="ECO:0000259" key="4">
    <source>
        <dbReference type="Pfam" id="PF00294"/>
    </source>
</evidence>
<feature type="domain" description="Carbohydrate kinase PfkB" evidence="4">
    <location>
        <begin position="51"/>
        <end position="316"/>
    </location>
</feature>
<evidence type="ECO:0000256" key="3">
    <source>
        <dbReference type="ARBA" id="ARBA00022777"/>
    </source>
</evidence>